<reference evidence="3 4" key="1">
    <citation type="submission" date="2013-03" db="EMBL/GenBank/DDBJ databases">
        <title>The Genome Sequence of Enterococcus dispar ATCC_51266 (Illumina only assembly).</title>
        <authorList>
            <consortium name="The Broad Institute Genomics Platform"/>
            <consortium name="The Broad Institute Genome Sequencing Center for Infectious Disease"/>
            <person name="Earl A."/>
            <person name="Russ C."/>
            <person name="Gilmore M."/>
            <person name="Surin D."/>
            <person name="Walker B."/>
            <person name="Young S."/>
            <person name="Zeng Q."/>
            <person name="Gargeya S."/>
            <person name="Fitzgerald M."/>
            <person name="Haas B."/>
            <person name="Abouelleil A."/>
            <person name="Allen A.W."/>
            <person name="Alvarado L."/>
            <person name="Arachchi H.M."/>
            <person name="Berlin A.M."/>
            <person name="Chapman S.B."/>
            <person name="Gainer-Dewar J."/>
            <person name="Goldberg J."/>
            <person name="Griggs A."/>
            <person name="Gujja S."/>
            <person name="Hansen M."/>
            <person name="Howarth C."/>
            <person name="Imamovic A."/>
            <person name="Ireland A."/>
            <person name="Larimer J."/>
            <person name="McCowan C."/>
            <person name="Murphy C."/>
            <person name="Pearson M."/>
            <person name="Poon T.W."/>
            <person name="Priest M."/>
            <person name="Roberts A."/>
            <person name="Saif S."/>
            <person name="Shea T."/>
            <person name="Sisk P."/>
            <person name="Sykes S."/>
            <person name="Wortman J."/>
            <person name="Nusbaum C."/>
            <person name="Birren B."/>
        </authorList>
    </citation>
    <scope>NUCLEOTIDE SEQUENCE [LARGE SCALE GENOMIC DNA]</scope>
    <source>
        <strain evidence="3 4">ATCC 51266</strain>
    </source>
</reference>
<comment type="caution">
    <text evidence="3">The sequence shown here is derived from an EMBL/GenBank/DDBJ whole genome shotgun (WGS) entry which is preliminary data.</text>
</comment>
<dbReference type="STRING" id="44009.RV01_GL001613"/>
<dbReference type="OrthoDB" id="9814375at2"/>
<dbReference type="RefSeq" id="WP_016173607.1">
    <property type="nucleotide sequence ID" value="NZ_ASWK01000001.1"/>
</dbReference>
<evidence type="ECO:0000313" key="4">
    <source>
        <dbReference type="Proteomes" id="UP000014127"/>
    </source>
</evidence>
<feature type="chain" id="PRO_5004507212" evidence="2">
    <location>
        <begin position="25"/>
        <end position="251"/>
    </location>
</feature>
<gene>
    <name evidence="3" type="ORF">OMK_02490</name>
</gene>
<keyword evidence="4" id="KW-1185">Reference proteome</keyword>
<accession>S1P120</accession>
<evidence type="ECO:0000256" key="2">
    <source>
        <dbReference type="SAM" id="SignalP"/>
    </source>
</evidence>
<keyword evidence="2" id="KW-0732">Signal</keyword>
<feature type="region of interest" description="Disordered" evidence="1">
    <location>
        <begin position="118"/>
        <end position="143"/>
    </location>
</feature>
<protein>
    <submittedName>
        <fullName evidence="3">Uncharacterized protein</fullName>
    </submittedName>
</protein>
<evidence type="ECO:0000256" key="1">
    <source>
        <dbReference type="SAM" id="MobiDB-lite"/>
    </source>
</evidence>
<dbReference type="PATRIC" id="fig|1139219.3.peg.2435"/>
<name>S1P120_9ENTE</name>
<sequence>MKKLVSLVLAVGAVFILASCGSSKDDSKKESLVDLKTTEIPVKEDGTFVIEGTMANAGTIITVAGNAMPIVADSDGNFTHTIQMGDVVDSADLVAKYMNDEQTIKLKFDTAKYEKALQASSSEPASEVSTEPSTSQSSDSLPKITEEQMPNFIDYLKTDLTDKNVDISTYTFYNHDNMLYIDVPNEYKYYEKADLQEFADGMQAKEHEAFNVWAAMNNVDYSQYPMLFIKTADGEALASQKLNGSMELKVK</sequence>
<dbReference type="Proteomes" id="UP000014127">
    <property type="component" value="Unassembled WGS sequence"/>
</dbReference>
<proteinExistence type="predicted"/>
<feature type="compositionally biased region" description="Low complexity" evidence="1">
    <location>
        <begin position="126"/>
        <end position="140"/>
    </location>
</feature>
<organism evidence="3 4">
    <name type="scientific">Enterococcus dispar ATCC 51266</name>
    <dbReference type="NCBI Taxonomy" id="1139219"/>
    <lineage>
        <taxon>Bacteria</taxon>
        <taxon>Bacillati</taxon>
        <taxon>Bacillota</taxon>
        <taxon>Bacilli</taxon>
        <taxon>Lactobacillales</taxon>
        <taxon>Enterococcaceae</taxon>
        <taxon>Enterococcus</taxon>
    </lineage>
</organism>
<dbReference type="HOGENOM" id="CLU_1105793_0_0_9"/>
<dbReference type="AlphaFoldDB" id="S1P120"/>
<dbReference type="EMBL" id="AHYR01000012">
    <property type="protein sequence ID" value="EOT39008.1"/>
    <property type="molecule type" value="Genomic_DNA"/>
</dbReference>
<evidence type="ECO:0000313" key="3">
    <source>
        <dbReference type="EMBL" id="EOT39008.1"/>
    </source>
</evidence>
<feature type="signal peptide" evidence="2">
    <location>
        <begin position="1"/>
        <end position="24"/>
    </location>
</feature>
<dbReference type="PROSITE" id="PS51257">
    <property type="entry name" value="PROKAR_LIPOPROTEIN"/>
    <property type="match status" value="1"/>
</dbReference>